<dbReference type="PANTHER" id="PTHR42760:SF133">
    <property type="entry name" value="3-OXOACYL-[ACYL-CARRIER-PROTEIN] REDUCTASE"/>
    <property type="match status" value="1"/>
</dbReference>
<evidence type="ECO:0000313" key="5">
    <source>
        <dbReference type="Proteomes" id="UP001596296"/>
    </source>
</evidence>
<dbReference type="GO" id="GO:0016616">
    <property type="term" value="F:oxidoreductase activity, acting on the CH-OH group of donors, NAD or NADP as acceptor"/>
    <property type="evidence" value="ECO:0007669"/>
    <property type="project" value="UniProtKB-ARBA"/>
</dbReference>
<dbReference type="InterPro" id="IPR036291">
    <property type="entry name" value="NAD(P)-bd_dom_sf"/>
</dbReference>
<name>A0ABD5UW77_9EURY</name>
<comment type="caution">
    <text evidence="4">The sequence shown here is derived from an EMBL/GenBank/DDBJ whole genome shotgun (WGS) entry which is preliminary data.</text>
</comment>
<dbReference type="EMBL" id="JBHSXL010000010">
    <property type="protein sequence ID" value="MFC6893669.1"/>
    <property type="molecule type" value="Genomic_DNA"/>
</dbReference>
<reference evidence="4 5" key="1">
    <citation type="journal article" date="2019" name="Int. J. Syst. Evol. Microbiol.">
        <title>The Global Catalogue of Microorganisms (GCM) 10K type strain sequencing project: providing services to taxonomists for standard genome sequencing and annotation.</title>
        <authorList>
            <consortium name="The Broad Institute Genomics Platform"/>
            <consortium name="The Broad Institute Genome Sequencing Center for Infectious Disease"/>
            <person name="Wu L."/>
            <person name="Ma J."/>
        </authorList>
    </citation>
    <scope>NUCLEOTIDE SEQUENCE [LARGE SCALE GENOMIC DNA]</scope>
    <source>
        <strain evidence="4 5">SKJ47</strain>
    </source>
</reference>
<accession>A0ABD5UW77</accession>
<organism evidence="4 5">
    <name type="scientific">Halopenitus salinus</name>
    <dbReference type="NCBI Taxonomy" id="1198295"/>
    <lineage>
        <taxon>Archaea</taxon>
        <taxon>Methanobacteriati</taxon>
        <taxon>Methanobacteriota</taxon>
        <taxon>Stenosarchaea group</taxon>
        <taxon>Halobacteria</taxon>
        <taxon>Halobacteriales</taxon>
        <taxon>Haloferacaceae</taxon>
        <taxon>Halopenitus</taxon>
    </lineage>
</organism>
<dbReference type="InterPro" id="IPR020904">
    <property type="entry name" value="Sc_DH/Rdtase_CS"/>
</dbReference>
<sequence length="258" mass="26974">MADSELLEGEVAVVTGGASGNGREIALTFAEEGADVVVADVNESPREGGVETHRRIREETDASAIHVDCDVSDVDDVYAAVEAAEEFGGVTVMVNNAGITESRSFLETTEDEYDTMMDVNAKGTFFGSQAAAKSMLDGGREGSIVNISSTSGLRGRADGVSYCTSKGGIRLMTYALADALAPDIRVNAVHPGFTDTAMTRGGFVDPDSRAEFFEKEMPLGRPGQPNDTANAVLYLASDLASFVTGHSLVVDGGVTATK</sequence>
<dbReference type="SMART" id="SM00822">
    <property type="entry name" value="PKS_KR"/>
    <property type="match status" value="1"/>
</dbReference>
<dbReference type="PRINTS" id="PR00081">
    <property type="entry name" value="GDHRDH"/>
</dbReference>
<dbReference type="Pfam" id="PF13561">
    <property type="entry name" value="adh_short_C2"/>
    <property type="match status" value="1"/>
</dbReference>
<evidence type="ECO:0000256" key="2">
    <source>
        <dbReference type="ARBA" id="ARBA00023002"/>
    </source>
</evidence>
<dbReference type="FunFam" id="3.40.50.720:FF:000084">
    <property type="entry name" value="Short-chain dehydrogenase reductase"/>
    <property type="match status" value="1"/>
</dbReference>
<keyword evidence="5" id="KW-1185">Reference proteome</keyword>
<keyword evidence="2" id="KW-0560">Oxidoreductase</keyword>
<proteinExistence type="inferred from homology"/>
<dbReference type="PRINTS" id="PR00080">
    <property type="entry name" value="SDRFAMILY"/>
</dbReference>
<evidence type="ECO:0000256" key="1">
    <source>
        <dbReference type="ARBA" id="ARBA00006484"/>
    </source>
</evidence>
<dbReference type="RefSeq" id="WP_379745887.1">
    <property type="nucleotide sequence ID" value="NZ_JBHSVN010000001.1"/>
</dbReference>
<dbReference type="SUPFAM" id="SSF51735">
    <property type="entry name" value="NAD(P)-binding Rossmann-fold domains"/>
    <property type="match status" value="1"/>
</dbReference>
<dbReference type="InterPro" id="IPR002347">
    <property type="entry name" value="SDR_fam"/>
</dbReference>
<dbReference type="PANTHER" id="PTHR42760">
    <property type="entry name" value="SHORT-CHAIN DEHYDROGENASES/REDUCTASES FAMILY MEMBER"/>
    <property type="match status" value="1"/>
</dbReference>
<protein>
    <submittedName>
        <fullName evidence="4">SDR family oxidoreductase</fullName>
    </submittedName>
</protein>
<dbReference type="CDD" id="cd05233">
    <property type="entry name" value="SDR_c"/>
    <property type="match status" value="1"/>
</dbReference>
<evidence type="ECO:0000259" key="3">
    <source>
        <dbReference type="SMART" id="SM00822"/>
    </source>
</evidence>
<evidence type="ECO:0000313" key="4">
    <source>
        <dbReference type="EMBL" id="MFC6893669.1"/>
    </source>
</evidence>
<comment type="similarity">
    <text evidence="1">Belongs to the short-chain dehydrogenases/reductases (SDR) family.</text>
</comment>
<feature type="domain" description="Ketoreductase" evidence="3">
    <location>
        <begin position="10"/>
        <end position="207"/>
    </location>
</feature>
<dbReference type="PROSITE" id="PS00061">
    <property type="entry name" value="ADH_SHORT"/>
    <property type="match status" value="1"/>
</dbReference>
<dbReference type="Gene3D" id="3.40.50.720">
    <property type="entry name" value="NAD(P)-binding Rossmann-like Domain"/>
    <property type="match status" value="1"/>
</dbReference>
<dbReference type="NCBIfam" id="NF005559">
    <property type="entry name" value="PRK07231.1"/>
    <property type="match status" value="1"/>
</dbReference>
<dbReference type="AlphaFoldDB" id="A0ABD5UW77"/>
<gene>
    <name evidence="4" type="ORF">ACFQE9_13790</name>
</gene>
<dbReference type="InterPro" id="IPR057326">
    <property type="entry name" value="KR_dom"/>
</dbReference>
<dbReference type="Proteomes" id="UP001596296">
    <property type="component" value="Unassembled WGS sequence"/>
</dbReference>